<dbReference type="InterPro" id="IPR029052">
    <property type="entry name" value="Metallo-depent_PP-like"/>
</dbReference>
<dbReference type="Proteomes" id="UP000254601">
    <property type="component" value="Unassembled WGS sequence"/>
</dbReference>
<dbReference type="SUPFAM" id="SSF56300">
    <property type="entry name" value="Metallo-dependent phosphatases"/>
    <property type="match status" value="1"/>
</dbReference>
<dbReference type="Gene3D" id="3.60.21.10">
    <property type="match status" value="1"/>
</dbReference>
<accession>A0A380MSX4</accession>
<keyword evidence="3" id="KW-1185">Reference proteome</keyword>
<dbReference type="AlphaFoldDB" id="A0A380MSX4"/>
<dbReference type="Pfam" id="PF00149">
    <property type="entry name" value="Metallophos"/>
    <property type="match status" value="1"/>
</dbReference>
<protein>
    <submittedName>
        <fullName evidence="2">Calcineurin-like phosphoesterase superfamily domain</fullName>
    </submittedName>
</protein>
<dbReference type="GO" id="GO:0016787">
    <property type="term" value="F:hydrolase activity"/>
    <property type="evidence" value="ECO:0007669"/>
    <property type="project" value="InterPro"/>
</dbReference>
<dbReference type="InterPro" id="IPR004843">
    <property type="entry name" value="Calcineurin-like_PHP"/>
</dbReference>
<evidence type="ECO:0000313" key="2">
    <source>
        <dbReference type="EMBL" id="SUO94811.1"/>
    </source>
</evidence>
<gene>
    <name evidence="2" type="ORF">NCTC13337_00944</name>
</gene>
<dbReference type="EMBL" id="UHIC01000001">
    <property type="protein sequence ID" value="SUO94811.1"/>
    <property type="molecule type" value="Genomic_DNA"/>
</dbReference>
<evidence type="ECO:0000313" key="3">
    <source>
        <dbReference type="Proteomes" id="UP000254601"/>
    </source>
</evidence>
<sequence>MIRVAIFADIHGKILLPFKLVNYYQQITGNKIDWILQCGDIGAFPDKSRLDKATLRHAKSAPEELGFLHDFTVYKPYIADFLKHLNIQMLCVRGNHEDHDFLDKLEIQAIAQQQSTFSIDVYQKVLVCRSGIPITLQKLDEQLSILPVGRIGDRKARTHSTFIQPYERQAIETFAQTHSECDILLSHDKDSESQRGYGSIELYHLLNQVEFSYHFYGHTGEPFSQTLSFNGITQSVKVKELEFNAQGKLEEGCMIILEKTQNQGIEKIQISAIPLYKIIHFDQQNWQNY</sequence>
<evidence type="ECO:0000259" key="1">
    <source>
        <dbReference type="Pfam" id="PF00149"/>
    </source>
</evidence>
<proteinExistence type="predicted"/>
<reference evidence="2 3" key="1">
    <citation type="submission" date="2018-06" db="EMBL/GenBank/DDBJ databases">
        <authorList>
            <consortium name="Pathogen Informatics"/>
            <person name="Doyle S."/>
        </authorList>
    </citation>
    <scope>NUCLEOTIDE SEQUENCE [LARGE SCALE GENOMIC DNA]</scope>
    <source>
        <strain evidence="2 3">NCTC13337</strain>
    </source>
</reference>
<dbReference type="RefSeq" id="WP_072576465.1">
    <property type="nucleotide sequence ID" value="NZ_LWHB01000074.1"/>
</dbReference>
<name>A0A380MSX4_9GAMM</name>
<organism evidence="2 3">
    <name type="scientific">Suttonella ornithocola</name>
    <dbReference type="NCBI Taxonomy" id="279832"/>
    <lineage>
        <taxon>Bacteria</taxon>
        <taxon>Pseudomonadati</taxon>
        <taxon>Pseudomonadota</taxon>
        <taxon>Gammaproteobacteria</taxon>
        <taxon>Cardiobacteriales</taxon>
        <taxon>Cardiobacteriaceae</taxon>
        <taxon>Suttonella</taxon>
    </lineage>
</organism>
<feature type="domain" description="Calcineurin-like phosphoesterase" evidence="1">
    <location>
        <begin position="2"/>
        <end position="220"/>
    </location>
</feature>
<dbReference type="OrthoDB" id="3720547at2"/>